<comment type="caution">
    <text evidence="5">The sequence shown here is derived from an EMBL/GenBank/DDBJ whole genome shotgun (WGS) entry which is preliminary data.</text>
</comment>
<sequence>MRYRAALFRSALGAGVVLAALPASAEMVEPGAGLQAPLPKDNHPADARLFAALKNASSEAEGRAAEAAIWRHWMATAPNLATRQLLERAMERRESYDFAGARSLLDKAIAAAPGYAEAWNQRGFVRFLQDDFDGALGDVDQAIALEPRHFAAMSGRAIILMRQGRFGLAQSQLRAAVAIHPFLKERGMIVPVAPAAPSGIDL</sequence>
<dbReference type="Proteomes" id="UP000476332">
    <property type="component" value="Unassembled WGS sequence"/>
</dbReference>
<dbReference type="AlphaFoldDB" id="A0A6L9MHP3"/>
<protein>
    <submittedName>
        <fullName evidence="5">Uncharacterized protein</fullName>
    </submittedName>
</protein>
<keyword evidence="4" id="KW-0732">Signal</keyword>
<dbReference type="PANTHER" id="PTHR44858">
    <property type="entry name" value="TETRATRICOPEPTIDE REPEAT PROTEIN 6"/>
    <property type="match status" value="1"/>
</dbReference>
<dbReference type="InterPro" id="IPR050498">
    <property type="entry name" value="Ycf3"/>
</dbReference>
<evidence type="ECO:0000256" key="1">
    <source>
        <dbReference type="ARBA" id="ARBA00022737"/>
    </source>
</evidence>
<evidence type="ECO:0000256" key="3">
    <source>
        <dbReference type="PROSITE-ProRule" id="PRU00339"/>
    </source>
</evidence>
<reference evidence="5 6" key="1">
    <citation type="submission" date="2020-01" db="EMBL/GenBank/DDBJ databases">
        <title>Genomes of bacteria type strains.</title>
        <authorList>
            <person name="Chen J."/>
            <person name="Zhu S."/>
            <person name="Chen J."/>
        </authorList>
    </citation>
    <scope>NUCLEOTIDE SEQUENCE [LARGE SCALE GENOMIC DNA]</scope>
    <source>
        <strain evidence="5 6">KCTC 52919</strain>
    </source>
</reference>
<proteinExistence type="predicted"/>
<accession>A0A6L9MHP3</accession>
<keyword evidence="1" id="KW-0677">Repeat</keyword>
<evidence type="ECO:0000256" key="4">
    <source>
        <dbReference type="SAM" id="SignalP"/>
    </source>
</evidence>
<dbReference type="InterPro" id="IPR019734">
    <property type="entry name" value="TPR_rpt"/>
</dbReference>
<dbReference type="PROSITE" id="PS50005">
    <property type="entry name" value="TPR"/>
    <property type="match status" value="1"/>
</dbReference>
<gene>
    <name evidence="5" type="ORF">GTW51_10835</name>
</gene>
<keyword evidence="6" id="KW-1185">Reference proteome</keyword>
<keyword evidence="2 3" id="KW-0802">TPR repeat</keyword>
<dbReference type="EMBL" id="JAAAMJ010000006">
    <property type="protein sequence ID" value="NDV87196.1"/>
    <property type="molecule type" value="Genomic_DNA"/>
</dbReference>
<organism evidence="5 6">
    <name type="scientific">Aurantimonas aggregata</name>
    <dbReference type="NCBI Taxonomy" id="2047720"/>
    <lineage>
        <taxon>Bacteria</taxon>
        <taxon>Pseudomonadati</taxon>
        <taxon>Pseudomonadota</taxon>
        <taxon>Alphaproteobacteria</taxon>
        <taxon>Hyphomicrobiales</taxon>
        <taxon>Aurantimonadaceae</taxon>
        <taxon>Aurantimonas</taxon>
    </lineage>
</organism>
<feature type="signal peptide" evidence="4">
    <location>
        <begin position="1"/>
        <end position="25"/>
    </location>
</feature>
<feature type="repeat" description="TPR" evidence="3">
    <location>
        <begin position="116"/>
        <end position="149"/>
    </location>
</feature>
<evidence type="ECO:0000256" key="2">
    <source>
        <dbReference type="ARBA" id="ARBA00022803"/>
    </source>
</evidence>
<dbReference type="RefSeq" id="WP_163043934.1">
    <property type="nucleotide sequence ID" value="NZ_JAAAMJ010000006.1"/>
</dbReference>
<feature type="chain" id="PRO_5026707974" evidence="4">
    <location>
        <begin position="26"/>
        <end position="202"/>
    </location>
</feature>
<dbReference type="Gene3D" id="1.25.40.10">
    <property type="entry name" value="Tetratricopeptide repeat domain"/>
    <property type="match status" value="1"/>
</dbReference>
<name>A0A6L9MHP3_9HYPH</name>
<dbReference type="SMART" id="SM00028">
    <property type="entry name" value="TPR"/>
    <property type="match status" value="3"/>
</dbReference>
<dbReference type="InterPro" id="IPR011990">
    <property type="entry name" value="TPR-like_helical_dom_sf"/>
</dbReference>
<evidence type="ECO:0000313" key="6">
    <source>
        <dbReference type="Proteomes" id="UP000476332"/>
    </source>
</evidence>
<dbReference type="PANTHER" id="PTHR44858:SF1">
    <property type="entry name" value="UDP-N-ACETYLGLUCOSAMINE--PEPTIDE N-ACETYLGLUCOSAMINYLTRANSFERASE SPINDLY-RELATED"/>
    <property type="match status" value="1"/>
</dbReference>
<dbReference type="SUPFAM" id="SSF48452">
    <property type="entry name" value="TPR-like"/>
    <property type="match status" value="1"/>
</dbReference>
<evidence type="ECO:0000313" key="5">
    <source>
        <dbReference type="EMBL" id="NDV87196.1"/>
    </source>
</evidence>